<dbReference type="Pfam" id="PF00004">
    <property type="entry name" value="AAA"/>
    <property type="match status" value="1"/>
</dbReference>
<dbReference type="InterPro" id="IPR003960">
    <property type="entry name" value="ATPase_AAA_CS"/>
</dbReference>
<dbReference type="EMBL" id="JAPWTJ010000068">
    <property type="protein sequence ID" value="KAJ8983609.1"/>
    <property type="molecule type" value="Genomic_DNA"/>
</dbReference>
<dbReference type="InterPro" id="IPR015415">
    <property type="entry name" value="Spast_Vps4_C"/>
</dbReference>
<organism evidence="6 7">
    <name type="scientific">Molorchus minor</name>
    <dbReference type="NCBI Taxonomy" id="1323400"/>
    <lineage>
        <taxon>Eukaryota</taxon>
        <taxon>Metazoa</taxon>
        <taxon>Ecdysozoa</taxon>
        <taxon>Arthropoda</taxon>
        <taxon>Hexapoda</taxon>
        <taxon>Insecta</taxon>
        <taxon>Pterygota</taxon>
        <taxon>Neoptera</taxon>
        <taxon>Endopterygota</taxon>
        <taxon>Coleoptera</taxon>
        <taxon>Polyphaga</taxon>
        <taxon>Cucujiformia</taxon>
        <taxon>Chrysomeloidea</taxon>
        <taxon>Cerambycidae</taxon>
        <taxon>Lamiinae</taxon>
        <taxon>Monochamini</taxon>
        <taxon>Molorchus</taxon>
    </lineage>
</organism>
<dbReference type="Proteomes" id="UP001162164">
    <property type="component" value="Unassembled WGS sequence"/>
</dbReference>
<evidence type="ECO:0000256" key="1">
    <source>
        <dbReference type="ARBA" id="ARBA00006914"/>
    </source>
</evidence>
<dbReference type="InterPro" id="IPR050304">
    <property type="entry name" value="MT-severing_AAA_ATPase"/>
</dbReference>
<keyword evidence="2 4" id="KW-0547">Nucleotide-binding</keyword>
<feature type="domain" description="AAA+ ATPase" evidence="5">
    <location>
        <begin position="158"/>
        <end position="293"/>
    </location>
</feature>
<sequence length="428" mass="49292">MSQESDSPLLAYNFAIESFELLESLLQREQIDLPQIMQELQRCYQKVDDIISQENMNGSYLIDLFQLKHHVFELKRVIQNKIEQIHIAVPTKAPLTSTVRLKEKATGKKQIYLVESTIETPRSNGLKDIAGLWEAKKNLKSLIILPRNQPQLFINRKSCNSVLLFGPPGTGKTRLVHALAHEASAILHSVSVSDMLSPLVGQTEKNVQSLFDYVRNNEYFSILFMDEIDGFCRTRHGSEQDHTRRLKTELMCQMSKMEDNKNMFLICATNCPWDLDTAFLRRFQKQIYIPLPNAIERLELLQLFTKDIQLDRNLEHWEELINKTEGFSGSDISNLVNSAFNIPLVDLEDAKIWKSTLDGFYEPVVAAEDFSYDNIICCELSNLPYNSVRTRPVQISDLIKSLESIVPTISITDIKKYQIFINKRPYIL</sequence>
<keyword evidence="3 4" id="KW-0067">ATP-binding</keyword>
<comment type="similarity">
    <text evidence="1 4">Belongs to the AAA ATPase family.</text>
</comment>
<dbReference type="PROSITE" id="PS00674">
    <property type="entry name" value="AAA"/>
    <property type="match status" value="1"/>
</dbReference>
<dbReference type="InterPro" id="IPR003593">
    <property type="entry name" value="AAA+_ATPase"/>
</dbReference>
<dbReference type="Gene3D" id="1.10.8.60">
    <property type="match status" value="1"/>
</dbReference>
<evidence type="ECO:0000256" key="3">
    <source>
        <dbReference type="ARBA" id="ARBA00022840"/>
    </source>
</evidence>
<evidence type="ECO:0000313" key="6">
    <source>
        <dbReference type="EMBL" id="KAJ8983609.1"/>
    </source>
</evidence>
<dbReference type="PANTHER" id="PTHR23074:SF72">
    <property type="entry name" value="VACUOLAR PROTEIN SORTING-ASSOCIATED PROTEIN 4B"/>
    <property type="match status" value="1"/>
</dbReference>
<gene>
    <name evidence="6" type="ORF">NQ317_004247</name>
</gene>
<reference evidence="6" key="1">
    <citation type="journal article" date="2023" name="Insect Mol. Biol.">
        <title>Genome sequencing provides insights into the evolution of gene families encoding plant cell wall-degrading enzymes in longhorned beetles.</title>
        <authorList>
            <person name="Shin N.R."/>
            <person name="Okamura Y."/>
            <person name="Kirsch R."/>
            <person name="Pauchet Y."/>
        </authorList>
    </citation>
    <scope>NUCLEOTIDE SEQUENCE</scope>
    <source>
        <strain evidence="6">MMC_N1</strain>
    </source>
</reference>
<evidence type="ECO:0000256" key="4">
    <source>
        <dbReference type="RuleBase" id="RU003651"/>
    </source>
</evidence>
<dbReference type="Pfam" id="PF17862">
    <property type="entry name" value="AAA_lid_3"/>
    <property type="match status" value="1"/>
</dbReference>
<evidence type="ECO:0000259" key="5">
    <source>
        <dbReference type="SMART" id="SM00382"/>
    </source>
</evidence>
<dbReference type="SUPFAM" id="SSF52540">
    <property type="entry name" value="P-loop containing nucleoside triphosphate hydrolases"/>
    <property type="match status" value="1"/>
</dbReference>
<dbReference type="InterPro" id="IPR003959">
    <property type="entry name" value="ATPase_AAA_core"/>
</dbReference>
<dbReference type="Pfam" id="PF09336">
    <property type="entry name" value="Vps4_C"/>
    <property type="match status" value="1"/>
</dbReference>
<dbReference type="PANTHER" id="PTHR23074">
    <property type="entry name" value="AAA DOMAIN-CONTAINING"/>
    <property type="match status" value="1"/>
</dbReference>
<dbReference type="Gene3D" id="3.40.50.300">
    <property type="entry name" value="P-loop containing nucleotide triphosphate hydrolases"/>
    <property type="match status" value="1"/>
</dbReference>
<dbReference type="InterPro" id="IPR041569">
    <property type="entry name" value="AAA_lid_3"/>
</dbReference>
<proteinExistence type="inferred from homology"/>
<accession>A0ABQ9K0C6</accession>
<evidence type="ECO:0000256" key="2">
    <source>
        <dbReference type="ARBA" id="ARBA00022741"/>
    </source>
</evidence>
<dbReference type="InterPro" id="IPR027417">
    <property type="entry name" value="P-loop_NTPase"/>
</dbReference>
<dbReference type="SMART" id="SM00382">
    <property type="entry name" value="AAA"/>
    <property type="match status" value="1"/>
</dbReference>
<keyword evidence="7" id="KW-1185">Reference proteome</keyword>
<protein>
    <recommendedName>
        <fullName evidence="5">AAA+ ATPase domain-containing protein</fullName>
    </recommendedName>
</protein>
<comment type="caution">
    <text evidence="6">The sequence shown here is derived from an EMBL/GenBank/DDBJ whole genome shotgun (WGS) entry which is preliminary data.</text>
</comment>
<evidence type="ECO:0000313" key="7">
    <source>
        <dbReference type="Proteomes" id="UP001162164"/>
    </source>
</evidence>
<name>A0ABQ9K0C6_9CUCU</name>